<dbReference type="EMBL" id="JAAMOZ010000001">
    <property type="protein sequence ID" value="NIH56808.1"/>
    <property type="molecule type" value="Genomic_DNA"/>
</dbReference>
<evidence type="ECO:0000313" key="3">
    <source>
        <dbReference type="Proteomes" id="UP000749311"/>
    </source>
</evidence>
<dbReference type="Proteomes" id="UP000749311">
    <property type="component" value="Unassembled WGS sequence"/>
</dbReference>
<proteinExistence type="predicted"/>
<dbReference type="InterPro" id="IPR038765">
    <property type="entry name" value="Papain-like_cys_pep_sf"/>
</dbReference>
<keyword evidence="3" id="KW-1185">Reference proteome</keyword>
<name>A0ABX0SEH9_9ACTN</name>
<evidence type="ECO:0000313" key="2">
    <source>
        <dbReference type="EMBL" id="NIH56808.1"/>
    </source>
</evidence>
<sequence>MRLRLTHRLVLTTTRPMLSFHGELRLTPCFLDNQSLITPVVDIEPSAWRHEYVDYWGTAVTAFNVSSARKELQITATTELDLGIPAACPPGTSGWDDLADLTLTDAQAEYLQGPDEEVSVPGAWQEWRDSAATPCEFVRGIVDHGLVAPDAVLLVDRVIQAMRWAGIPGRFVSGYLVPEGLDVGDTAEATPHGWLQYWDEGWCDWDPALGASPDQRHLVVGFARDRDDIPLLTGIHGAGEDATTSGTVRVRRLA</sequence>
<dbReference type="Pfam" id="PF08379">
    <property type="entry name" value="Bact_transglu_N"/>
    <property type="match status" value="1"/>
</dbReference>
<gene>
    <name evidence="2" type="ORF">FB473_001453</name>
</gene>
<comment type="caution">
    <text evidence="2">The sequence shown here is derived from an EMBL/GenBank/DDBJ whole genome shotgun (WGS) entry which is preliminary data.</text>
</comment>
<dbReference type="PANTHER" id="PTHR33490:SF6">
    <property type="entry name" value="SLL1049 PROTEIN"/>
    <property type="match status" value="1"/>
</dbReference>
<dbReference type="PANTHER" id="PTHR33490">
    <property type="entry name" value="BLR5614 PROTEIN-RELATED"/>
    <property type="match status" value="1"/>
</dbReference>
<feature type="domain" description="Bacterial transglutaminase-like N-terminal" evidence="1">
    <location>
        <begin position="3"/>
        <end position="79"/>
    </location>
</feature>
<protein>
    <submittedName>
        <fullName evidence="2">Transglutaminase-like putative cysteine protease</fullName>
    </submittedName>
</protein>
<dbReference type="Gene3D" id="3.10.620.30">
    <property type="match status" value="1"/>
</dbReference>
<dbReference type="RefSeq" id="WP_167166027.1">
    <property type="nucleotide sequence ID" value="NZ_BAAAOO010000015.1"/>
</dbReference>
<dbReference type="InterPro" id="IPR013589">
    <property type="entry name" value="Bac_transglu_N"/>
</dbReference>
<evidence type="ECO:0000259" key="1">
    <source>
        <dbReference type="Pfam" id="PF08379"/>
    </source>
</evidence>
<reference evidence="2 3" key="1">
    <citation type="submission" date="2020-02" db="EMBL/GenBank/DDBJ databases">
        <title>Sequencing the genomes of 1000 actinobacteria strains.</title>
        <authorList>
            <person name="Klenk H.-P."/>
        </authorList>
    </citation>
    <scope>NUCLEOTIDE SEQUENCE [LARGE SCALE GENOMIC DNA]</scope>
    <source>
        <strain evidence="2 3">DSM 19609</strain>
    </source>
</reference>
<dbReference type="SUPFAM" id="SSF54001">
    <property type="entry name" value="Cysteine proteinases"/>
    <property type="match status" value="1"/>
</dbReference>
<organism evidence="2 3">
    <name type="scientific">Brooklawnia cerclae</name>
    <dbReference type="NCBI Taxonomy" id="349934"/>
    <lineage>
        <taxon>Bacteria</taxon>
        <taxon>Bacillati</taxon>
        <taxon>Actinomycetota</taxon>
        <taxon>Actinomycetes</taxon>
        <taxon>Propionibacteriales</taxon>
        <taxon>Propionibacteriaceae</taxon>
        <taxon>Brooklawnia</taxon>
    </lineage>
</organism>
<accession>A0ABX0SEH9</accession>